<evidence type="ECO:0000256" key="5">
    <source>
        <dbReference type="ARBA" id="ARBA00022815"/>
    </source>
</evidence>
<accession>A0A4C1UB95</accession>
<dbReference type="Pfam" id="PF05874">
    <property type="entry name" value="PBAN"/>
    <property type="match status" value="2"/>
</dbReference>
<protein>
    <recommendedName>
        <fullName evidence="11">PBAN-type neuropeptides</fullName>
    </recommendedName>
</protein>
<feature type="region of interest" description="Disordered" evidence="7">
    <location>
        <begin position="193"/>
        <end position="222"/>
    </location>
</feature>
<keyword evidence="3" id="KW-0964">Secreted</keyword>
<keyword evidence="6" id="KW-0527">Neuropeptide</keyword>
<evidence type="ECO:0000256" key="2">
    <source>
        <dbReference type="ARBA" id="ARBA00007714"/>
    </source>
</evidence>
<dbReference type="AlphaFoldDB" id="A0A4C1UB95"/>
<dbReference type="EMBL" id="BGZK01000150">
    <property type="protein sequence ID" value="GBP23377.1"/>
    <property type="molecule type" value="Genomic_DNA"/>
</dbReference>
<evidence type="ECO:0000256" key="4">
    <source>
        <dbReference type="ARBA" id="ARBA00022702"/>
    </source>
</evidence>
<dbReference type="InterPro" id="IPR001484">
    <property type="entry name" value="Pyrokinin_CS"/>
</dbReference>
<dbReference type="GO" id="GO:0005576">
    <property type="term" value="C:extracellular region"/>
    <property type="evidence" value="ECO:0007669"/>
    <property type="project" value="UniProtKB-SubCell"/>
</dbReference>
<feature type="chain" id="PRO_5020039915" description="PBAN-type neuropeptides" evidence="8">
    <location>
        <begin position="28"/>
        <end position="261"/>
    </location>
</feature>
<evidence type="ECO:0008006" key="11">
    <source>
        <dbReference type="Google" id="ProtNLM"/>
    </source>
</evidence>
<evidence type="ECO:0000256" key="1">
    <source>
        <dbReference type="ARBA" id="ARBA00004613"/>
    </source>
</evidence>
<reference evidence="9 10" key="1">
    <citation type="journal article" date="2019" name="Commun. Biol.">
        <title>The bagworm genome reveals a unique fibroin gene that provides high tensile strength.</title>
        <authorList>
            <person name="Kono N."/>
            <person name="Nakamura H."/>
            <person name="Ohtoshi R."/>
            <person name="Tomita M."/>
            <person name="Numata K."/>
            <person name="Arakawa K."/>
        </authorList>
    </citation>
    <scope>NUCLEOTIDE SEQUENCE [LARGE SCALE GENOMIC DNA]</scope>
</reference>
<dbReference type="Proteomes" id="UP000299102">
    <property type="component" value="Unassembled WGS sequence"/>
</dbReference>
<keyword evidence="8" id="KW-0732">Signal</keyword>
<evidence type="ECO:0000256" key="6">
    <source>
        <dbReference type="ARBA" id="ARBA00023320"/>
    </source>
</evidence>
<keyword evidence="5" id="KW-0027">Amidation</keyword>
<keyword evidence="4" id="KW-0372">Hormone</keyword>
<evidence type="ECO:0000313" key="10">
    <source>
        <dbReference type="Proteomes" id="UP000299102"/>
    </source>
</evidence>
<dbReference type="GO" id="GO:0005184">
    <property type="term" value="F:neuropeptide hormone activity"/>
    <property type="evidence" value="ECO:0007669"/>
    <property type="project" value="InterPro"/>
</dbReference>
<dbReference type="OrthoDB" id="6424205at2759"/>
<sequence length="261" mass="29974">MFSFTTPKALYALLILNIFNFNTPAAADGSNKVPSLARVRRSEDGYRGGMWFGPRLGKRSPLLSTDNDRQAFYSLMDAVDTLKYYYDPHSRFEPRRVNEPTKGILGKQFVKQTDRRRGEPTSVLCSCDLYRSRFGLLVFETVHRRFGETPQNTNIKLNIKQIVTKKVVFTPMLGRSVGESRLEDVYFDPRLGRRQEDGVTPADRDTFRNDQDSVNDQSYFSPRLGRRDFSPRLGRDLLIDVFPRDAKVRVARSATNKTGEQ</sequence>
<feature type="signal peptide" evidence="8">
    <location>
        <begin position="1"/>
        <end position="27"/>
    </location>
</feature>
<evidence type="ECO:0000256" key="8">
    <source>
        <dbReference type="SAM" id="SignalP"/>
    </source>
</evidence>
<evidence type="ECO:0000313" key="9">
    <source>
        <dbReference type="EMBL" id="GBP23377.1"/>
    </source>
</evidence>
<comment type="caution">
    <text evidence="9">The sequence shown here is derived from an EMBL/GenBank/DDBJ whole genome shotgun (WGS) entry which is preliminary data.</text>
</comment>
<evidence type="ECO:0000256" key="7">
    <source>
        <dbReference type="SAM" id="MobiDB-lite"/>
    </source>
</evidence>
<organism evidence="9 10">
    <name type="scientific">Eumeta variegata</name>
    <name type="common">Bagworm moth</name>
    <name type="synonym">Eumeta japonica</name>
    <dbReference type="NCBI Taxonomy" id="151549"/>
    <lineage>
        <taxon>Eukaryota</taxon>
        <taxon>Metazoa</taxon>
        <taxon>Ecdysozoa</taxon>
        <taxon>Arthropoda</taxon>
        <taxon>Hexapoda</taxon>
        <taxon>Insecta</taxon>
        <taxon>Pterygota</taxon>
        <taxon>Neoptera</taxon>
        <taxon>Endopterygota</taxon>
        <taxon>Lepidoptera</taxon>
        <taxon>Glossata</taxon>
        <taxon>Ditrysia</taxon>
        <taxon>Tineoidea</taxon>
        <taxon>Psychidae</taxon>
        <taxon>Oiketicinae</taxon>
        <taxon>Eumeta</taxon>
    </lineage>
</organism>
<dbReference type="InterPro" id="IPR008730">
    <property type="entry name" value="PBAN"/>
</dbReference>
<feature type="compositionally biased region" description="Basic and acidic residues" evidence="7">
    <location>
        <begin position="193"/>
        <end position="211"/>
    </location>
</feature>
<gene>
    <name evidence="9" type="ORF">EVAR_22235_1</name>
</gene>
<name>A0A4C1UB95_EUMVA</name>
<dbReference type="GO" id="GO:0007218">
    <property type="term" value="P:neuropeptide signaling pathway"/>
    <property type="evidence" value="ECO:0007669"/>
    <property type="project" value="UniProtKB-KW"/>
</dbReference>
<comment type="subcellular location">
    <subcellularLocation>
        <location evidence="1">Secreted</location>
    </subcellularLocation>
</comment>
<keyword evidence="10" id="KW-1185">Reference proteome</keyword>
<proteinExistence type="inferred from homology"/>
<evidence type="ECO:0000256" key="3">
    <source>
        <dbReference type="ARBA" id="ARBA00022525"/>
    </source>
</evidence>
<dbReference type="PROSITE" id="PS00539">
    <property type="entry name" value="PYROKININ"/>
    <property type="match status" value="2"/>
</dbReference>
<dbReference type="GO" id="GO:0042811">
    <property type="term" value="P:pheromone biosynthetic process"/>
    <property type="evidence" value="ECO:0007669"/>
    <property type="project" value="InterPro"/>
</dbReference>
<comment type="similarity">
    <text evidence="2">Belongs to the pyrokinin family.</text>
</comment>